<evidence type="ECO:0000256" key="1">
    <source>
        <dbReference type="ARBA" id="ARBA00022741"/>
    </source>
</evidence>
<dbReference type="InterPro" id="IPR052511">
    <property type="entry name" value="ATP-dep_Helicase"/>
</dbReference>
<evidence type="ECO:0000313" key="7">
    <source>
        <dbReference type="EMBL" id="MFD1518886.1"/>
    </source>
</evidence>
<dbReference type="InterPro" id="IPR011545">
    <property type="entry name" value="DEAD/DEAH_box_helicase_dom"/>
</dbReference>
<evidence type="ECO:0000256" key="3">
    <source>
        <dbReference type="ARBA" id="ARBA00022840"/>
    </source>
</evidence>
<dbReference type="InterPro" id="IPR014001">
    <property type="entry name" value="Helicase_ATP-bd"/>
</dbReference>
<keyword evidence="2" id="KW-0378">Hydrolase</keyword>
<dbReference type="Gene3D" id="3.40.50.300">
    <property type="entry name" value="P-loop containing nucleotide triphosphate hydrolases"/>
    <property type="match status" value="3"/>
</dbReference>
<dbReference type="InterPro" id="IPR027417">
    <property type="entry name" value="P-loop_NTPase"/>
</dbReference>
<dbReference type="Proteomes" id="UP001597114">
    <property type="component" value="Unassembled WGS sequence"/>
</dbReference>
<keyword evidence="3" id="KW-0067">ATP-binding</keyword>
<dbReference type="PROSITE" id="PS51193">
    <property type="entry name" value="HELICASE_ATP_BIND_2"/>
    <property type="match status" value="1"/>
</dbReference>
<reference evidence="8" key="1">
    <citation type="journal article" date="2019" name="Int. J. Syst. Evol. Microbiol.">
        <title>The Global Catalogue of Microorganisms (GCM) 10K type strain sequencing project: providing services to taxonomists for standard genome sequencing and annotation.</title>
        <authorList>
            <consortium name="The Broad Institute Genomics Platform"/>
            <consortium name="The Broad Institute Genome Sequencing Center for Infectious Disease"/>
            <person name="Wu L."/>
            <person name="Ma J."/>
        </authorList>
    </citation>
    <scope>NUCLEOTIDE SEQUENCE [LARGE SCALE GENOMIC DNA]</scope>
    <source>
        <strain evidence="8">CCM 7043</strain>
    </source>
</reference>
<proteinExistence type="predicted"/>
<keyword evidence="8" id="KW-1185">Reference proteome</keyword>
<organism evidence="7 8">
    <name type="scientific">Pseudonocardia yunnanensis</name>
    <dbReference type="NCBI Taxonomy" id="58107"/>
    <lineage>
        <taxon>Bacteria</taxon>
        <taxon>Bacillati</taxon>
        <taxon>Actinomycetota</taxon>
        <taxon>Actinomycetes</taxon>
        <taxon>Pseudonocardiales</taxon>
        <taxon>Pseudonocardiaceae</taxon>
        <taxon>Pseudonocardia</taxon>
    </lineage>
</organism>
<keyword evidence="1" id="KW-0547">Nucleotide-binding</keyword>
<feature type="domain" description="Helicase ATP-binding" evidence="4">
    <location>
        <begin position="173"/>
        <end position="434"/>
    </location>
</feature>
<evidence type="ECO:0000259" key="5">
    <source>
        <dbReference type="PROSITE" id="PS51193"/>
    </source>
</evidence>
<dbReference type="SUPFAM" id="SSF52540">
    <property type="entry name" value="P-loop containing nucleoside triphosphate hydrolases"/>
    <property type="match status" value="2"/>
</dbReference>
<comment type="caution">
    <text evidence="7">The sequence shown here is derived from an EMBL/GenBank/DDBJ whole genome shotgun (WGS) entry which is preliminary data.</text>
</comment>
<dbReference type="NCBIfam" id="NF041067">
    <property type="entry name" value="DpdJ"/>
    <property type="match status" value="1"/>
</dbReference>
<evidence type="ECO:0000313" key="8">
    <source>
        <dbReference type="Proteomes" id="UP001597114"/>
    </source>
</evidence>
<dbReference type="Pfam" id="PF00270">
    <property type="entry name" value="DEAD"/>
    <property type="match status" value="1"/>
</dbReference>
<feature type="domain" description="Helicase ATP-binding" evidence="5">
    <location>
        <begin position="149"/>
        <end position="460"/>
    </location>
</feature>
<dbReference type="PANTHER" id="PTHR47962:SF5">
    <property type="entry name" value="ATP-DEPENDENT HELICASE LHR-RELATED"/>
    <property type="match status" value="1"/>
</dbReference>
<sequence>MTPVSPRELGAVLNRIEDLELPLLSWGYVEGALASAEVADAVEGALAEVSASATVEEALQTLEERGLLVEVAPGRWRSRLAETLRLATHLRQLLGDGSGDWWLRGRRLVGDFRIHVASRRYPDRDRPVAELLDSLQRVGPLGETARAVIGKYLPSGQDLARFQIDAAVAIQAALKTETTKAVIVAAGTGSGKTIAFYLPAFAWMAEHGAPAGDVQTLAIYPRTELLKDQVGEALRSALQFSAVLAGRGRRPLRIGTLYGDTPWSAAQLDQASYLQEAWRRVGDGRRCPYAACPDCRGDLLWRDLDRRATPPREQLSCARCGTMVPGEVLGLTRTALVQRPPDVLFTTTEMLNRGSSSPELGKLLGFAPGGSRPRLLLLDEVHTYEGVHGAQVALLLRRWRHAVGRPVTVVGLSATLRDSEAFMAGLVGIPENDVTLVEPLDEDLVDEGRQYQVALRGDPTSGASLLSTTIQTSMLLGRALDPPGVAESSFGSKGFLFTDDLDVTNRLFHNLRDAEGDGWMARRRSGLFKVLANLRSSRLPQRGRRDVDGQVWSLAERIGHELPGTSPARGLRISKTSSQDPGVADSADLVVATASLDVGFNDPRVGLVLQHKSPRDAAQFLQRRGRAGRTRAVRPITVVVLSDYGRDRLTYQAYDRLFDPELMPRSLPVDNRYVLRMQATFALKDWLTRRLQWRADAAEVLVKRRGENHPQREAVARLLEDILTDAVTQQEFAEFLRRALRVDAEEVQALLWDPPRALLTAVIPTLLRRARTQWRAVAPDPGGEAARFAPEFVPAALFAELNLPEVELLLPAGHRGGVETRMPVRQALGEAVPGRISKRFAVHSGAQTTWVPVPLDAAHATVALSEFVAQGSVEGTWTDAATGEQRLVVRPYAIQLADPPRSLAESSNSRPVWFTQVETMGDDPVEAVIPTPWSQHIRGLTVHTHANRRPVEVRRFTPGARARLRSANRGSRGAPPPTLKVSYSARGGEPAALGFALDVDGLKIVVGLPSVDDLLASPGLVTPTWMSARFRHLVAADGSLEPWADDFARPWLAQAVEIAIVALALSDEASVEECRARLTEAALVAAIRRLTGAEGVAAGGEEDPGAASDESRDLQARLEEAVGVAAVRDALAAHAQVLHRPPVLDDARFAQQVIARTVGAAVQRACLTLAENAQDDDLLLDVIDGDGEAILWLTESTVGGAGVIESIARQYAEDPRRFWRLAWSALSAGEYEWVDQELCRLVGELATRPGGQIAGAVGAVRTADTAEATRAALSRLHHQLRTAGYATTHALLAAVAVRVLRPGTNARFDQALHAVLQRWEQCSADLGFEIDARVWASLAGEAMPEIADVFRYADQLYSSLWPRGTEVFHRDLLHYAPYVDQRLPLDRHLTLAVLGDRASEVSVHDTEWRAALSRVIIDTGVADLSARAECAGDLKVALLQLSAEAIDAGYMLLHPVVRDTRRGAGRITARLELREAEQ</sequence>
<evidence type="ECO:0000259" key="4">
    <source>
        <dbReference type="PROSITE" id="PS51192"/>
    </source>
</evidence>
<name>A0ABW4ETY1_9PSEU</name>
<dbReference type="EMBL" id="JBHUCO010000015">
    <property type="protein sequence ID" value="MFD1518886.1"/>
    <property type="molecule type" value="Genomic_DNA"/>
</dbReference>
<evidence type="ECO:0000256" key="2">
    <source>
        <dbReference type="ARBA" id="ARBA00022801"/>
    </source>
</evidence>
<accession>A0ABW4ETY1</accession>
<dbReference type="RefSeq" id="WP_344718157.1">
    <property type="nucleotide sequence ID" value="NZ_BAAAUS010000001.1"/>
</dbReference>
<dbReference type="SMART" id="SM00487">
    <property type="entry name" value="DEXDc"/>
    <property type="match status" value="1"/>
</dbReference>
<dbReference type="PROSITE" id="PS51192">
    <property type="entry name" value="HELICASE_ATP_BIND_1"/>
    <property type="match status" value="1"/>
</dbReference>
<dbReference type="PROSITE" id="PS51194">
    <property type="entry name" value="HELICASE_CTER"/>
    <property type="match status" value="1"/>
</dbReference>
<dbReference type="InterPro" id="IPR014013">
    <property type="entry name" value="Helic_SF1/SF2_ATP-bd_DinG/Rad3"/>
</dbReference>
<dbReference type="PANTHER" id="PTHR47962">
    <property type="entry name" value="ATP-DEPENDENT HELICASE LHR-RELATED-RELATED"/>
    <property type="match status" value="1"/>
</dbReference>
<evidence type="ECO:0000259" key="6">
    <source>
        <dbReference type="PROSITE" id="PS51194"/>
    </source>
</evidence>
<feature type="domain" description="Helicase C-terminal" evidence="6">
    <location>
        <begin position="526"/>
        <end position="675"/>
    </location>
</feature>
<gene>
    <name evidence="7" type="primary">dpdJ</name>
    <name evidence="7" type="ORF">ACFSJD_15425</name>
</gene>
<protein>
    <submittedName>
        <fullName evidence="7">Protein DpdJ</fullName>
    </submittedName>
</protein>
<dbReference type="InterPro" id="IPR001650">
    <property type="entry name" value="Helicase_C-like"/>
</dbReference>